<dbReference type="AlphaFoldDB" id="W6TZ23"/>
<gene>
    <name evidence="2" type="ORF">EGR_11184</name>
</gene>
<accession>W6TZ23</accession>
<dbReference type="RefSeq" id="XP_024345154.1">
    <property type="nucleotide sequence ID" value="XM_024500431.1"/>
</dbReference>
<dbReference type="CTD" id="36346897"/>
<feature type="compositionally biased region" description="Polar residues" evidence="1">
    <location>
        <begin position="77"/>
        <end position="97"/>
    </location>
</feature>
<evidence type="ECO:0000313" key="3">
    <source>
        <dbReference type="Proteomes" id="UP000019149"/>
    </source>
</evidence>
<reference evidence="2 3" key="1">
    <citation type="journal article" date="2013" name="Nat. Genet.">
        <title>The genome of the hydatid tapeworm Echinococcus granulosus.</title>
        <authorList>
            <person name="Zheng H."/>
            <person name="Zhang W."/>
            <person name="Zhang L."/>
            <person name="Zhang Z."/>
            <person name="Li J."/>
            <person name="Lu G."/>
            <person name="Zhu Y."/>
            <person name="Wang Y."/>
            <person name="Huang Y."/>
            <person name="Liu J."/>
            <person name="Kang H."/>
            <person name="Chen J."/>
            <person name="Wang L."/>
            <person name="Chen A."/>
            <person name="Yu S."/>
            <person name="Gao Z."/>
            <person name="Jin L."/>
            <person name="Gu W."/>
            <person name="Wang Z."/>
            <person name="Zhao L."/>
            <person name="Shi B."/>
            <person name="Wen H."/>
            <person name="Lin R."/>
            <person name="Jones M.K."/>
            <person name="Brejova B."/>
            <person name="Vinar T."/>
            <person name="Zhao G."/>
            <person name="McManus D.P."/>
            <person name="Chen Z."/>
            <person name="Zhou Y."/>
            <person name="Wang S."/>
        </authorList>
    </citation>
    <scope>NUCLEOTIDE SEQUENCE [LARGE SCALE GENOMIC DNA]</scope>
</reference>
<evidence type="ECO:0000313" key="2">
    <source>
        <dbReference type="EMBL" id="EUB53958.1"/>
    </source>
</evidence>
<organism evidence="2 3">
    <name type="scientific">Echinococcus granulosus</name>
    <name type="common">Hydatid tapeworm</name>
    <dbReference type="NCBI Taxonomy" id="6210"/>
    <lineage>
        <taxon>Eukaryota</taxon>
        <taxon>Metazoa</taxon>
        <taxon>Spiralia</taxon>
        <taxon>Lophotrochozoa</taxon>
        <taxon>Platyhelminthes</taxon>
        <taxon>Cestoda</taxon>
        <taxon>Eucestoda</taxon>
        <taxon>Cyclophyllidea</taxon>
        <taxon>Taeniidae</taxon>
        <taxon>Echinococcus</taxon>
        <taxon>Echinococcus granulosus group</taxon>
    </lineage>
</organism>
<name>W6TZ23_ECHGR</name>
<feature type="region of interest" description="Disordered" evidence="1">
    <location>
        <begin position="75"/>
        <end position="97"/>
    </location>
</feature>
<comment type="caution">
    <text evidence="2">The sequence shown here is derived from an EMBL/GenBank/DDBJ whole genome shotgun (WGS) entry which is preliminary data.</text>
</comment>
<sequence>MRARSVAFQGIRDCMKKFGYIAKVIREDNEWFVQPWLKSSAWAENVDLKERYLLQLYHLSECLLVSPPVSHVAPSTDDVQTMSIPHPSSQALGTASTIGLVRVEGTHPTEIG</sequence>
<proteinExistence type="predicted"/>
<evidence type="ECO:0000256" key="1">
    <source>
        <dbReference type="SAM" id="MobiDB-lite"/>
    </source>
</evidence>
<dbReference type="Proteomes" id="UP000019149">
    <property type="component" value="Unassembled WGS sequence"/>
</dbReference>
<dbReference type="KEGG" id="egl:EGR_11184"/>
<keyword evidence="3" id="KW-1185">Reference proteome</keyword>
<dbReference type="GeneID" id="36346897"/>
<dbReference type="EMBL" id="APAU02000464">
    <property type="protein sequence ID" value="EUB53958.1"/>
    <property type="molecule type" value="Genomic_DNA"/>
</dbReference>
<protein>
    <submittedName>
        <fullName evidence="2">Uncharacterized protein</fullName>
    </submittedName>
</protein>